<reference evidence="1 2" key="1">
    <citation type="journal article" date="2018" name="Emerg. Microbes Infect.">
        <title>Phenotypic and molecular analysis of nontypeable Group B streptococci: identification of cps2a and hybrid cps2a/cps5 Group B streptococcal capsule gene clusters.</title>
        <authorList>
            <person name="Alhhazmi A."/>
            <person name="Tyrrell G.J."/>
        </authorList>
    </citation>
    <scope>NUCLEOTIDE SEQUENCE [LARGE SCALE GENOMIC DNA]</scope>
    <source>
        <strain evidence="1 2">PLGBS17</strain>
    </source>
</reference>
<gene>
    <name evidence="1" type="ORF">C4618_00900</name>
</gene>
<accession>A0A7V8A384</accession>
<comment type="caution">
    <text evidence="1">The sequence shown here is derived from an EMBL/GenBank/DDBJ whole genome shotgun (WGS) entry which is preliminary data.</text>
</comment>
<dbReference type="Proteomes" id="UP000256718">
    <property type="component" value="Unassembled WGS sequence"/>
</dbReference>
<evidence type="ECO:0000313" key="1">
    <source>
        <dbReference type="EMBL" id="RDY91370.1"/>
    </source>
</evidence>
<dbReference type="AlphaFoldDB" id="A0A7V8A384"/>
<proteinExistence type="predicted"/>
<dbReference type="EMBL" id="QHGZ01000025">
    <property type="protein sequence ID" value="RDY91370.1"/>
    <property type="molecule type" value="Genomic_DNA"/>
</dbReference>
<name>A0A7V8A384_STRAG</name>
<organism evidence="1 2">
    <name type="scientific">Streptococcus agalactiae</name>
    <dbReference type="NCBI Taxonomy" id="1311"/>
    <lineage>
        <taxon>Bacteria</taxon>
        <taxon>Bacillati</taxon>
        <taxon>Bacillota</taxon>
        <taxon>Bacilli</taxon>
        <taxon>Lactobacillales</taxon>
        <taxon>Streptococcaceae</taxon>
        <taxon>Streptococcus</taxon>
    </lineage>
</organism>
<protein>
    <submittedName>
        <fullName evidence="1">Uncharacterized protein</fullName>
    </submittedName>
</protein>
<evidence type="ECO:0000313" key="2">
    <source>
        <dbReference type="Proteomes" id="UP000256718"/>
    </source>
</evidence>
<sequence length="25" mass="3089">MFKNYNLDKSLLYMLPSFIEEELYS</sequence>